<keyword evidence="3" id="KW-1185">Reference proteome</keyword>
<reference evidence="2 3" key="1">
    <citation type="submission" date="2024-04" db="EMBL/GenBank/DDBJ databases">
        <authorList>
            <person name="Waldvogel A.-M."/>
            <person name="Schoenle A."/>
        </authorList>
    </citation>
    <scope>NUCLEOTIDE SEQUENCE [LARGE SCALE GENOMIC DNA]</scope>
</reference>
<evidence type="ECO:0000313" key="3">
    <source>
        <dbReference type="Proteomes" id="UP001497482"/>
    </source>
</evidence>
<evidence type="ECO:0000256" key="1">
    <source>
        <dbReference type="SAM" id="MobiDB-lite"/>
    </source>
</evidence>
<feature type="region of interest" description="Disordered" evidence="1">
    <location>
        <begin position="1"/>
        <end position="26"/>
    </location>
</feature>
<sequence>MLLRSRSDASVCLSPHSPRSKGRARCPLQSTDRTGCSRKQFTCQKVSHPTATALLLCHLPTPQTSQTLTPAGALAAEENKPKCQSRNARKEQLSCFVQAYGNVCVDVCVRRFCDVM</sequence>
<evidence type="ECO:0000313" key="2">
    <source>
        <dbReference type="EMBL" id="CAL1591551.1"/>
    </source>
</evidence>
<accession>A0AAV2KTM4</accession>
<gene>
    <name evidence="2" type="ORF">KC01_LOCUS20913</name>
</gene>
<dbReference type="AlphaFoldDB" id="A0AAV2KTM4"/>
<name>A0AAV2KTM4_KNICA</name>
<proteinExistence type="predicted"/>
<dbReference type="EMBL" id="OZ035824">
    <property type="protein sequence ID" value="CAL1591551.1"/>
    <property type="molecule type" value="Genomic_DNA"/>
</dbReference>
<organism evidence="2 3">
    <name type="scientific">Knipowitschia caucasica</name>
    <name type="common">Caucasian dwarf goby</name>
    <name type="synonym">Pomatoschistus caucasicus</name>
    <dbReference type="NCBI Taxonomy" id="637954"/>
    <lineage>
        <taxon>Eukaryota</taxon>
        <taxon>Metazoa</taxon>
        <taxon>Chordata</taxon>
        <taxon>Craniata</taxon>
        <taxon>Vertebrata</taxon>
        <taxon>Euteleostomi</taxon>
        <taxon>Actinopterygii</taxon>
        <taxon>Neopterygii</taxon>
        <taxon>Teleostei</taxon>
        <taxon>Neoteleostei</taxon>
        <taxon>Acanthomorphata</taxon>
        <taxon>Gobiaria</taxon>
        <taxon>Gobiiformes</taxon>
        <taxon>Gobioidei</taxon>
        <taxon>Gobiidae</taxon>
        <taxon>Gobiinae</taxon>
        <taxon>Knipowitschia</taxon>
    </lineage>
</organism>
<dbReference type="Proteomes" id="UP001497482">
    <property type="component" value="Chromosome 2"/>
</dbReference>
<protein>
    <submittedName>
        <fullName evidence="2">Uncharacterized protein</fullName>
    </submittedName>
</protein>